<reference evidence="3" key="1">
    <citation type="submission" date="2017-11" db="EMBL/GenBank/DDBJ databases">
        <authorList>
            <person name="Blom J."/>
        </authorList>
    </citation>
    <scope>NUCLEOTIDE SEQUENCE [LARGE SCALE GENOMIC DNA]</scope>
</reference>
<sequence>MNRRKELKMGKAVSFKVTSAEAANITTIVDRVTAKLPETFPDRESLEMDITACHANGCKLRLADMAEADDFNLVHDVSGIRQNIDRATGKLQGHFLPRFSA</sequence>
<gene>
    <name evidence="2" type="ORF">PL963_04415</name>
</gene>
<keyword evidence="3" id="KW-1185">Reference proteome</keyword>
<dbReference type="Proteomes" id="UP000239025">
    <property type="component" value="Chromosome 1"/>
</dbReference>
<protein>
    <recommendedName>
        <fullName evidence="1">DUF6874 domain-containing protein</fullName>
    </recommendedName>
</protein>
<proteinExistence type="predicted"/>
<dbReference type="EMBL" id="LT963395">
    <property type="protein sequence ID" value="SOS22882.1"/>
    <property type="molecule type" value="Genomic_DNA"/>
</dbReference>
<name>A0A193SVD4_9PSED</name>
<accession>A0A193SVD4</accession>
<feature type="domain" description="DUF6874" evidence="1">
    <location>
        <begin position="21"/>
        <end position="100"/>
    </location>
</feature>
<dbReference type="AlphaFoldDB" id="A0A193SVD4"/>
<evidence type="ECO:0000313" key="3">
    <source>
        <dbReference type="Proteomes" id="UP000239025"/>
    </source>
</evidence>
<evidence type="ECO:0000259" key="1">
    <source>
        <dbReference type="Pfam" id="PF21779"/>
    </source>
</evidence>
<evidence type="ECO:0000313" key="2">
    <source>
        <dbReference type="EMBL" id="SOS22882.1"/>
    </source>
</evidence>
<dbReference type="InterPro" id="IPR049239">
    <property type="entry name" value="DUF6874"/>
</dbReference>
<organism evidence="2 3">
    <name type="scientific">Pseudomonas cerasi</name>
    <dbReference type="NCBI Taxonomy" id="1583341"/>
    <lineage>
        <taxon>Bacteria</taxon>
        <taxon>Pseudomonadati</taxon>
        <taxon>Pseudomonadota</taxon>
        <taxon>Gammaproteobacteria</taxon>
        <taxon>Pseudomonadales</taxon>
        <taxon>Pseudomonadaceae</taxon>
        <taxon>Pseudomonas</taxon>
    </lineage>
</organism>
<dbReference type="Pfam" id="PF21779">
    <property type="entry name" value="DUF6874"/>
    <property type="match status" value="1"/>
</dbReference>